<evidence type="ECO:0000256" key="1">
    <source>
        <dbReference type="SAM" id="SignalP"/>
    </source>
</evidence>
<dbReference type="AlphaFoldDB" id="A0A8H7DEE9"/>
<dbReference type="Proteomes" id="UP000620124">
    <property type="component" value="Unassembled WGS sequence"/>
</dbReference>
<feature type="signal peptide" evidence="1">
    <location>
        <begin position="1"/>
        <end position="19"/>
    </location>
</feature>
<dbReference type="EMBL" id="JACAZI010000002">
    <property type="protein sequence ID" value="KAF7369118.1"/>
    <property type="molecule type" value="Genomic_DNA"/>
</dbReference>
<feature type="chain" id="PRO_5034443211" evidence="1">
    <location>
        <begin position="20"/>
        <end position="226"/>
    </location>
</feature>
<dbReference type="OrthoDB" id="3067771at2759"/>
<keyword evidence="3" id="KW-1185">Reference proteome</keyword>
<organism evidence="2 3">
    <name type="scientific">Mycena venus</name>
    <dbReference type="NCBI Taxonomy" id="2733690"/>
    <lineage>
        <taxon>Eukaryota</taxon>
        <taxon>Fungi</taxon>
        <taxon>Dikarya</taxon>
        <taxon>Basidiomycota</taxon>
        <taxon>Agaricomycotina</taxon>
        <taxon>Agaricomycetes</taxon>
        <taxon>Agaricomycetidae</taxon>
        <taxon>Agaricales</taxon>
        <taxon>Marasmiineae</taxon>
        <taxon>Mycenaceae</taxon>
        <taxon>Mycena</taxon>
    </lineage>
</organism>
<gene>
    <name evidence="2" type="ORF">MVEN_00239000</name>
</gene>
<evidence type="ECO:0000313" key="3">
    <source>
        <dbReference type="Proteomes" id="UP000620124"/>
    </source>
</evidence>
<sequence length="226" mass="24013">MRFTTLFSALCVFAGVVSASTPKVSPEVMKIADSINQNNCYGAPIPPWEVGCSPGWYYGRPEYRPLGLPCLVDGIDGLLCFVLRLIGLDICPHVAPPIPPTVPVGSTTPTPPPPPKGYSFDFNNLTCAAEVWPPQLYLTYGIVESIEGCANMCDSIPHCAFANCYHDVNAGTGKNNTNKFTCALFTVVLTAKNATNCGGQQQKSLPAGTTYITDSCGLVKDGVPST</sequence>
<evidence type="ECO:0000313" key="2">
    <source>
        <dbReference type="EMBL" id="KAF7369118.1"/>
    </source>
</evidence>
<reference evidence="2" key="1">
    <citation type="submission" date="2020-05" db="EMBL/GenBank/DDBJ databases">
        <title>Mycena genomes resolve the evolution of fungal bioluminescence.</title>
        <authorList>
            <person name="Tsai I.J."/>
        </authorList>
    </citation>
    <scope>NUCLEOTIDE SEQUENCE</scope>
    <source>
        <strain evidence="2">CCC161011</strain>
    </source>
</reference>
<comment type="caution">
    <text evidence="2">The sequence shown here is derived from an EMBL/GenBank/DDBJ whole genome shotgun (WGS) entry which is preliminary data.</text>
</comment>
<keyword evidence="1" id="KW-0732">Signal</keyword>
<proteinExistence type="predicted"/>
<name>A0A8H7DEE9_9AGAR</name>
<protein>
    <submittedName>
        <fullName evidence="2">Fruit-body specific protein a</fullName>
    </submittedName>
</protein>
<accession>A0A8H7DEE9</accession>